<dbReference type="PANTHER" id="PTHR23327:SF51">
    <property type="entry name" value="TRANSCRIPTIONAL REGULATOR OF YEAST FORM ADHERENCE 3"/>
    <property type="match status" value="1"/>
</dbReference>
<dbReference type="Gene3D" id="3.30.40.10">
    <property type="entry name" value="Zinc/RING finger domain, C3HC4 (zinc finger)"/>
    <property type="match status" value="1"/>
</dbReference>
<gene>
    <name evidence="8" type="ORF">BDN70DRAFT_878342</name>
</gene>
<evidence type="ECO:0000256" key="3">
    <source>
        <dbReference type="ARBA" id="ARBA00022833"/>
    </source>
</evidence>
<evidence type="ECO:0000313" key="9">
    <source>
        <dbReference type="Proteomes" id="UP000807469"/>
    </source>
</evidence>
<dbReference type="PROSITE" id="PS00518">
    <property type="entry name" value="ZF_RING_1"/>
    <property type="match status" value="1"/>
</dbReference>
<keyword evidence="3" id="KW-0862">Zinc</keyword>
<dbReference type="PROSITE" id="PS51382">
    <property type="entry name" value="SPX"/>
    <property type="match status" value="1"/>
</dbReference>
<evidence type="ECO:0000256" key="1">
    <source>
        <dbReference type="ARBA" id="ARBA00022723"/>
    </source>
</evidence>
<dbReference type="OrthoDB" id="5588846at2759"/>
<evidence type="ECO:0000259" key="7">
    <source>
        <dbReference type="PROSITE" id="PS51382"/>
    </source>
</evidence>
<dbReference type="PANTHER" id="PTHR23327">
    <property type="entry name" value="RING FINGER PROTEIN 127"/>
    <property type="match status" value="1"/>
</dbReference>
<sequence>MHFSKTYAQLLLDLPPDLRDNAVQYRQLKKVINQIVGELSSLGLKPALLHELIEASEAASASTSTSTPSDPVASTSAHDDGPNDTAHDTSADSTRPSSPEEHGTDSVSIPAHESIAEAAATDDDAATAQRLIRLSAPRVVYELNGTSGRIEPQLRISVRVPLHLPKSASVPSAPPFLSPFTDDSHDGSDVGSEEGEPRAEEREKAGAGEDAEKGNAPGGGHTSLLWAFQKRHFSRLEDENRAVEEVEISPKSRSASLAEDDGSSTKDAESIYSPETLSTSPHPQPHSIDVSYGTDASTEQEIVIPLVHDTEFYNLLSTTLESIAAQLSEIHGSFVRSLEELSRAIADTAQPASVAAQFHPLSAVGTHAGAVRVRTGELKSDLYAWREIFQIYLEAEVFESVSEATRGERSIEESERRLQQFAERVTKNGLGDRRQFKLKQSMQALETFLSLNLFILNVKKFSHANSEATRKILKKHTKRTALFFPGLAPGTLPPSSAPPPLLALAAHTHPFSLPRLLVQALGETLLPIVPSVEDYACLICTSLAFKPIRLRCGHLFCVRCLVKMQKRRKEMCPMCRAPSVLVANRSNVDWALLNFMQDWFPIEAREKLKNNEREASEEELRELGIDPNQSCVVM</sequence>
<evidence type="ECO:0000313" key="8">
    <source>
        <dbReference type="EMBL" id="KAF9479813.1"/>
    </source>
</evidence>
<keyword evidence="9" id="KW-1185">Reference proteome</keyword>
<dbReference type="InterPro" id="IPR001841">
    <property type="entry name" value="Znf_RING"/>
</dbReference>
<evidence type="ECO:0000259" key="6">
    <source>
        <dbReference type="PROSITE" id="PS50089"/>
    </source>
</evidence>
<dbReference type="InterPro" id="IPR017907">
    <property type="entry name" value="Znf_RING_CS"/>
</dbReference>
<evidence type="ECO:0000256" key="4">
    <source>
        <dbReference type="PROSITE-ProRule" id="PRU00175"/>
    </source>
</evidence>
<proteinExistence type="predicted"/>
<reference evidence="8" key="1">
    <citation type="submission" date="2020-11" db="EMBL/GenBank/DDBJ databases">
        <authorList>
            <consortium name="DOE Joint Genome Institute"/>
            <person name="Ahrendt S."/>
            <person name="Riley R."/>
            <person name="Andreopoulos W."/>
            <person name="Labutti K."/>
            <person name="Pangilinan J."/>
            <person name="Ruiz-Duenas F.J."/>
            <person name="Barrasa J.M."/>
            <person name="Sanchez-Garcia M."/>
            <person name="Camarero S."/>
            <person name="Miyauchi S."/>
            <person name="Serrano A."/>
            <person name="Linde D."/>
            <person name="Babiker R."/>
            <person name="Drula E."/>
            <person name="Ayuso-Fernandez I."/>
            <person name="Pacheco R."/>
            <person name="Padilla G."/>
            <person name="Ferreira P."/>
            <person name="Barriuso J."/>
            <person name="Kellner H."/>
            <person name="Castanera R."/>
            <person name="Alfaro M."/>
            <person name="Ramirez L."/>
            <person name="Pisabarro A.G."/>
            <person name="Kuo A."/>
            <person name="Tritt A."/>
            <person name="Lipzen A."/>
            <person name="He G."/>
            <person name="Yan M."/>
            <person name="Ng V."/>
            <person name="Cullen D."/>
            <person name="Martin F."/>
            <person name="Rosso M.-N."/>
            <person name="Henrissat B."/>
            <person name="Hibbett D."/>
            <person name="Martinez A.T."/>
            <person name="Grigoriev I.V."/>
        </authorList>
    </citation>
    <scope>NUCLEOTIDE SEQUENCE</scope>
    <source>
        <strain evidence="8">CIRM-BRFM 674</strain>
    </source>
</reference>
<keyword evidence="2 4" id="KW-0863">Zinc-finger</keyword>
<dbReference type="InterPro" id="IPR004331">
    <property type="entry name" value="SPX_dom"/>
</dbReference>
<dbReference type="Pfam" id="PF03105">
    <property type="entry name" value="SPX"/>
    <property type="match status" value="1"/>
</dbReference>
<feature type="compositionally biased region" description="Basic and acidic residues" evidence="5">
    <location>
        <begin position="195"/>
        <end position="213"/>
    </location>
</feature>
<dbReference type="InterPro" id="IPR013083">
    <property type="entry name" value="Znf_RING/FYVE/PHD"/>
</dbReference>
<feature type="region of interest" description="Disordered" evidence="5">
    <location>
        <begin position="240"/>
        <end position="294"/>
    </location>
</feature>
<dbReference type="Pfam" id="PF13920">
    <property type="entry name" value="zf-C3HC4_3"/>
    <property type="match status" value="1"/>
</dbReference>
<dbReference type="SMART" id="SM00184">
    <property type="entry name" value="RING"/>
    <property type="match status" value="1"/>
</dbReference>
<protein>
    <recommendedName>
        <fullName evidence="10">SPX domain-containing protein</fullName>
    </recommendedName>
</protein>
<dbReference type="EMBL" id="MU155205">
    <property type="protein sequence ID" value="KAF9479813.1"/>
    <property type="molecule type" value="Genomic_DNA"/>
</dbReference>
<comment type="caution">
    <text evidence="8">The sequence shown here is derived from an EMBL/GenBank/DDBJ whole genome shotgun (WGS) entry which is preliminary data.</text>
</comment>
<feature type="compositionally biased region" description="Low complexity" evidence="5">
    <location>
        <begin position="58"/>
        <end position="76"/>
    </location>
</feature>
<dbReference type="AlphaFoldDB" id="A0A9P6D1L9"/>
<feature type="compositionally biased region" description="Basic and acidic residues" evidence="5">
    <location>
        <begin position="77"/>
        <end position="90"/>
    </location>
</feature>
<feature type="region of interest" description="Disordered" evidence="5">
    <location>
        <begin position="166"/>
        <end position="221"/>
    </location>
</feature>
<evidence type="ECO:0008006" key="10">
    <source>
        <dbReference type="Google" id="ProtNLM"/>
    </source>
</evidence>
<name>A0A9P6D1L9_9AGAR</name>
<organism evidence="8 9">
    <name type="scientific">Pholiota conissans</name>
    <dbReference type="NCBI Taxonomy" id="109636"/>
    <lineage>
        <taxon>Eukaryota</taxon>
        <taxon>Fungi</taxon>
        <taxon>Dikarya</taxon>
        <taxon>Basidiomycota</taxon>
        <taxon>Agaricomycotina</taxon>
        <taxon>Agaricomycetes</taxon>
        <taxon>Agaricomycetidae</taxon>
        <taxon>Agaricales</taxon>
        <taxon>Agaricineae</taxon>
        <taxon>Strophariaceae</taxon>
        <taxon>Pholiota</taxon>
    </lineage>
</organism>
<evidence type="ECO:0000256" key="2">
    <source>
        <dbReference type="ARBA" id="ARBA00022771"/>
    </source>
</evidence>
<feature type="domain" description="SPX" evidence="7">
    <location>
        <begin position="1"/>
        <end position="490"/>
    </location>
</feature>
<accession>A0A9P6D1L9</accession>
<feature type="domain" description="RING-type" evidence="6">
    <location>
        <begin position="537"/>
        <end position="576"/>
    </location>
</feature>
<dbReference type="SUPFAM" id="SSF57850">
    <property type="entry name" value="RING/U-box"/>
    <property type="match status" value="1"/>
</dbReference>
<dbReference type="PROSITE" id="PS50089">
    <property type="entry name" value="ZF_RING_2"/>
    <property type="match status" value="1"/>
</dbReference>
<dbReference type="GO" id="GO:0008270">
    <property type="term" value="F:zinc ion binding"/>
    <property type="evidence" value="ECO:0007669"/>
    <property type="project" value="UniProtKB-KW"/>
</dbReference>
<feature type="region of interest" description="Disordered" evidence="5">
    <location>
        <begin position="58"/>
        <end position="107"/>
    </location>
</feature>
<keyword evidence="1" id="KW-0479">Metal-binding</keyword>
<dbReference type="Proteomes" id="UP000807469">
    <property type="component" value="Unassembled WGS sequence"/>
</dbReference>
<evidence type="ECO:0000256" key="5">
    <source>
        <dbReference type="SAM" id="MobiDB-lite"/>
    </source>
</evidence>
<feature type="compositionally biased region" description="Basic and acidic residues" evidence="5">
    <location>
        <begin position="240"/>
        <end position="250"/>
    </location>
</feature>